<feature type="compositionally biased region" description="Low complexity" evidence="2">
    <location>
        <begin position="892"/>
        <end position="906"/>
    </location>
</feature>
<feature type="region of interest" description="Disordered" evidence="2">
    <location>
        <begin position="780"/>
        <end position="906"/>
    </location>
</feature>
<reference evidence="5 6" key="1">
    <citation type="submission" date="2025-04" db="UniProtKB">
        <authorList>
            <consortium name="RefSeq"/>
        </authorList>
    </citation>
    <scope>IDENTIFICATION</scope>
    <source>
        <tissue evidence="5 6">Sperm</tissue>
    </source>
</reference>
<feature type="domain" description="Short myomegalin-like EB1 binding protein N-terminal" evidence="3">
    <location>
        <begin position="124"/>
        <end position="361"/>
    </location>
</feature>
<feature type="region of interest" description="Disordered" evidence="2">
    <location>
        <begin position="168"/>
        <end position="199"/>
    </location>
</feature>
<evidence type="ECO:0000313" key="4">
    <source>
        <dbReference type="Proteomes" id="UP001318040"/>
    </source>
</evidence>
<dbReference type="GO" id="GO:0005813">
    <property type="term" value="C:centrosome"/>
    <property type="evidence" value="ECO:0007669"/>
    <property type="project" value="TreeGrafter"/>
</dbReference>
<feature type="region of interest" description="Disordered" evidence="2">
    <location>
        <begin position="343"/>
        <end position="431"/>
    </location>
</feature>
<feature type="compositionally biased region" description="Basic and acidic residues" evidence="2">
    <location>
        <begin position="375"/>
        <end position="391"/>
    </location>
</feature>
<keyword evidence="4" id="KW-1185">Reference proteome</keyword>
<sequence length="906" mass="95983">MADGGGRCRICSLELRGSQRRWIFGGESATGRPGLRVILSHLLGQELVRGDGRGEFACGKCAFSLERVYRYDGVMNRVKALSIERMQKLATERDKLAQCVLFQYGRSNPGQGRPGGGRQRLLDASRVAYNDLLQDDAAFSEYESWSERGGGGDGSGGACSYSFASTPLKSAPGGRGPSRHGPASGRSTPSGCGGAAAMRRSVSVDSLRVPDARYESVCKVPRKVAAGMGARSPWSVSRSVSVGGGSVGTADGASSATRRNRGAGQGSFGRRGWGAVGSVGSSVSLGSLASFGAVPALSIAEEEEDGDCEDAVDSVSVFSARSPVTSPPPPALARSLQLVRSIGVRSLRPSKGSRIPTPARRGGGGGGSGAGSARTRSERSTPRGSPRREEAPELSGGNAVGAEERGACREDVGQQLERNESGAAARIGDLERSLACAVAGPSLRERLLEDCARMAEERAAGDEDSGHLVTRLKDRLSEGRSAPVTSEARDGPSDPPRARGTDGRDERAGREERDGRDEKELLCLREALEEKDSDIRRLCSVLSSNESTIASLDTVLKQKDEELKRSSDAFLEMIDGLRSSHARAARQKDALIAEMEQALRRKLRDTEELLRSRSSGGDEALAEATERCVEQQRQLQQALVDRTRELSEHQEEVERTLRLVVDKERLLKERMEASSTAEGELRAEIERLKRSAVQSPRGAGAGDAARAVSGDAEASERPHQGGRDGGGVDATLVAENVALKAQLAQQEKLLKELMAEGSRNGDHGRYDYDDDAHHLLLLDDDVDDDEGDDDLLPEFPRFVTRSPPLGSAPGERSDADTSRPPAAAFSNGLEAKKAAGSDGGRQQSPPTAVSTSASAATLTKQPKQPAKQRPSKATKQGPPKKRAAMAAGGGASSHNGKKAAAPRQDE</sequence>
<dbReference type="GO" id="GO:0005794">
    <property type="term" value="C:Golgi apparatus"/>
    <property type="evidence" value="ECO:0007669"/>
    <property type="project" value="TreeGrafter"/>
</dbReference>
<name>A0AAJ7U5B6_PETMA</name>
<dbReference type="InterPro" id="IPR052593">
    <property type="entry name" value="MT-associated_AKAP9-binding"/>
</dbReference>
<dbReference type="AlphaFoldDB" id="A0AAJ7U5B6"/>
<dbReference type="RefSeq" id="XP_032828947.1">
    <property type="nucleotide sequence ID" value="XM_032973056.1"/>
</dbReference>
<evidence type="ECO:0000313" key="6">
    <source>
        <dbReference type="RefSeq" id="XP_032828946.1"/>
    </source>
</evidence>
<feature type="compositionally biased region" description="Low complexity" evidence="2">
    <location>
        <begin position="844"/>
        <end position="859"/>
    </location>
</feature>
<feature type="compositionally biased region" description="Gly residues" evidence="2">
    <location>
        <begin position="361"/>
        <end position="370"/>
    </location>
</feature>
<accession>A0AAJ7U5B6</accession>
<dbReference type="InterPro" id="IPR040947">
    <property type="entry name" value="SMYLE_N"/>
</dbReference>
<feature type="coiled-coil region" evidence="1">
    <location>
        <begin position="581"/>
        <end position="652"/>
    </location>
</feature>
<feature type="compositionally biased region" description="Basic and acidic residues" evidence="2">
    <location>
        <begin position="487"/>
        <end position="519"/>
    </location>
</feature>
<dbReference type="Pfam" id="PF18615">
    <property type="entry name" value="SMYLE_N"/>
    <property type="match status" value="1"/>
</dbReference>
<feature type="region of interest" description="Disordered" evidence="2">
    <location>
        <begin position="235"/>
        <end position="272"/>
    </location>
</feature>
<organism evidence="4 5">
    <name type="scientific">Petromyzon marinus</name>
    <name type="common">Sea lamprey</name>
    <dbReference type="NCBI Taxonomy" id="7757"/>
    <lineage>
        <taxon>Eukaryota</taxon>
        <taxon>Metazoa</taxon>
        <taxon>Chordata</taxon>
        <taxon>Craniata</taxon>
        <taxon>Vertebrata</taxon>
        <taxon>Cyclostomata</taxon>
        <taxon>Hyperoartia</taxon>
        <taxon>Petromyzontiformes</taxon>
        <taxon>Petromyzontidae</taxon>
        <taxon>Petromyzon</taxon>
    </lineage>
</organism>
<dbReference type="RefSeq" id="XP_032828945.1">
    <property type="nucleotide sequence ID" value="XM_032973054.1"/>
</dbReference>
<dbReference type="GO" id="GO:0007098">
    <property type="term" value="P:centrosome cycle"/>
    <property type="evidence" value="ECO:0007669"/>
    <property type="project" value="TreeGrafter"/>
</dbReference>
<feature type="region of interest" description="Disordered" evidence="2">
    <location>
        <begin position="456"/>
        <end position="519"/>
    </location>
</feature>
<feature type="compositionally biased region" description="Basic and acidic residues" evidence="2">
    <location>
        <begin position="456"/>
        <end position="478"/>
    </location>
</feature>
<dbReference type="GO" id="GO:0060090">
    <property type="term" value="F:molecular adaptor activity"/>
    <property type="evidence" value="ECO:0007669"/>
    <property type="project" value="TreeGrafter"/>
</dbReference>
<evidence type="ECO:0000313" key="5">
    <source>
        <dbReference type="RefSeq" id="XP_032828945.1"/>
    </source>
</evidence>
<evidence type="ECO:0000259" key="3">
    <source>
        <dbReference type="Pfam" id="PF18615"/>
    </source>
</evidence>
<dbReference type="RefSeq" id="XP_032828946.1">
    <property type="nucleotide sequence ID" value="XM_032973055.1"/>
</dbReference>
<dbReference type="GO" id="GO:0090063">
    <property type="term" value="P:positive regulation of microtubule nucleation"/>
    <property type="evidence" value="ECO:0007669"/>
    <property type="project" value="TreeGrafter"/>
</dbReference>
<evidence type="ECO:0000313" key="8">
    <source>
        <dbReference type="RefSeq" id="XP_032828948.1"/>
    </source>
</evidence>
<dbReference type="GO" id="GO:1903358">
    <property type="term" value="P:regulation of Golgi organization"/>
    <property type="evidence" value="ECO:0007669"/>
    <property type="project" value="TreeGrafter"/>
</dbReference>
<gene>
    <name evidence="5 6 7 8" type="primary">LOC116953151</name>
</gene>
<feature type="compositionally biased region" description="Acidic residues" evidence="2">
    <location>
        <begin position="780"/>
        <end position="792"/>
    </location>
</feature>
<dbReference type="PANTHER" id="PTHR46501">
    <property type="entry name" value="MYOMEGALIN"/>
    <property type="match status" value="1"/>
</dbReference>
<feature type="region of interest" description="Disordered" evidence="2">
    <location>
        <begin position="692"/>
        <end position="728"/>
    </location>
</feature>
<protein>
    <submittedName>
        <fullName evidence="5 6">Uncharacterized protein LOC116953151</fullName>
    </submittedName>
</protein>
<dbReference type="RefSeq" id="XP_032828948.1">
    <property type="nucleotide sequence ID" value="XM_032973057.1"/>
</dbReference>
<proteinExistence type="predicted"/>
<feature type="compositionally biased region" description="Low complexity" evidence="2">
    <location>
        <begin position="702"/>
        <end position="712"/>
    </location>
</feature>
<dbReference type="KEGG" id="pmrn:116953151"/>
<dbReference type="Proteomes" id="UP001318040">
    <property type="component" value="Chromosome 50"/>
</dbReference>
<keyword evidence="1" id="KW-0175">Coiled coil</keyword>
<evidence type="ECO:0000256" key="2">
    <source>
        <dbReference type="SAM" id="MobiDB-lite"/>
    </source>
</evidence>
<evidence type="ECO:0000256" key="1">
    <source>
        <dbReference type="SAM" id="Coils"/>
    </source>
</evidence>
<feature type="compositionally biased region" description="Gly residues" evidence="2">
    <location>
        <begin position="263"/>
        <end position="272"/>
    </location>
</feature>
<dbReference type="PANTHER" id="PTHR46501:SF10">
    <property type="entry name" value="CENTROSOMIN"/>
    <property type="match status" value="1"/>
</dbReference>
<evidence type="ECO:0000313" key="7">
    <source>
        <dbReference type="RefSeq" id="XP_032828947.1"/>
    </source>
</evidence>
<feature type="compositionally biased region" description="Basic and acidic residues" evidence="2">
    <location>
        <begin position="402"/>
        <end position="420"/>
    </location>
</feature>